<sequence>MHIIDEHMLMNKNYISNGISRLLQKTIVSDMEIDDTIKELLTYIIYNEPITLYRISKNTRFAVSTIYKKAKRMIQYGLIRPLNDDEFGGERCVYVSTVKGLLTCLAINCIDDPGIVISRLCQRWHLKSYCCQRAMKILSVMPVLLGIDSNALRMIEDPRAIMISILEHRDQLRKSLNPDLLDDVINTATHYLISRLIIDSDITTKSSLLVGNERFVVNIDINGSAYVYVCKLCEKSCMNITIPSDSNGCALFHEIRRLGIWIRPQSPLSHQKSIIV</sequence>
<dbReference type="EMBL" id="BMNM01000004">
    <property type="protein sequence ID" value="GGI77471.1"/>
    <property type="molecule type" value="Genomic_DNA"/>
</dbReference>
<reference evidence="4" key="3">
    <citation type="submission" date="2022-09" db="EMBL/GenBank/DDBJ databases">
        <title>Complete genome sequence of Vulcanisaeta souniana.</title>
        <authorList>
            <person name="Kato S."/>
            <person name="Itoh T."/>
            <person name="Ohkuma M."/>
        </authorList>
    </citation>
    <scope>NUCLEOTIDE SEQUENCE [LARGE SCALE GENOMIC DNA]</scope>
    <source>
        <strain evidence="4">JCM 11219</strain>
    </source>
</reference>
<protein>
    <recommendedName>
        <fullName evidence="5">Transcriptional regulator</fullName>
    </recommendedName>
</protein>
<evidence type="ECO:0000313" key="3">
    <source>
        <dbReference type="Proteomes" id="UP000657075"/>
    </source>
</evidence>
<proteinExistence type="predicted"/>
<name>A0A830E9I0_9CREN</name>
<keyword evidence="4" id="KW-1185">Reference proteome</keyword>
<organism evidence="2 3">
    <name type="scientific">Vulcanisaeta souniana JCM 11219</name>
    <dbReference type="NCBI Taxonomy" id="1293586"/>
    <lineage>
        <taxon>Archaea</taxon>
        <taxon>Thermoproteota</taxon>
        <taxon>Thermoprotei</taxon>
        <taxon>Thermoproteales</taxon>
        <taxon>Thermoproteaceae</taxon>
        <taxon>Vulcanisaeta</taxon>
    </lineage>
</organism>
<dbReference type="EMBL" id="AP026830">
    <property type="protein sequence ID" value="BDR93480.1"/>
    <property type="molecule type" value="Genomic_DNA"/>
</dbReference>
<evidence type="ECO:0000313" key="2">
    <source>
        <dbReference type="EMBL" id="GGI77471.1"/>
    </source>
</evidence>
<accession>A0A830E9I0</accession>
<dbReference type="Proteomes" id="UP000657075">
    <property type="component" value="Unassembled WGS sequence"/>
</dbReference>
<evidence type="ECO:0000313" key="4">
    <source>
        <dbReference type="Proteomes" id="UP001060771"/>
    </source>
</evidence>
<evidence type="ECO:0000313" key="1">
    <source>
        <dbReference type="EMBL" id="BDR93480.1"/>
    </source>
</evidence>
<dbReference type="SUPFAM" id="SSF46785">
    <property type="entry name" value="Winged helix' DNA-binding domain"/>
    <property type="match status" value="1"/>
</dbReference>
<evidence type="ECO:0008006" key="5">
    <source>
        <dbReference type="Google" id="ProtNLM"/>
    </source>
</evidence>
<reference evidence="1" key="4">
    <citation type="journal article" date="2023" name="Microbiol. Resour. Announc.">
        <title>Complete Genome Sequence of Vulcanisaeta souniana Strain IC-059, a Hyperthermophilic Archaeon Isolated from Hot Spring Water in Japan.</title>
        <authorList>
            <person name="Kato S."/>
            <person name="Itoh T."/>
            <person name="Wu L."/>
            <person name="Ma J."/>
            <person name="Ohkuma M."/>
        </authorList>
    </citation>
    <scope>NUCLEOTIDE SEQUENCE</scope>
    <source>
        <strain evidence="1">JCM 11219</strain>
    </source>
</reference>
<reference evidence="2" key="1">
    <citation type="journal article" date="2014" name="Int. J. Syst. Evol. Microbiol.">
        <title>Complete genome sequence of Corynebacterium casei LMG S-19264T (=DSM 44701T), isolated from a smear-ripened cheese.</title>
        <authorList>
            <consortium name="US DOE Joint Genome Institute (JGI-PGF)"/>
            <person name="Walter F."/>
            <person name="Albersmeier A."/>
            <person name="Kalinowski J."/>
            <person name="Ruckert C."/>
        </authorList>
    </citation>
    <scope>NUCLEOTIDE SEQUENCE</scope>
    <source>
        <strain evidence="2">JCM 11219</strain>
    </source>
</reference>
<dbReference type="InterPro" id="IPR036390">
    <property type="entry name" value="WH_DNA-bd_sf"/>
</dbReference>
<dbReference type="AlphaFoldDB" id="A0A830E9I0"/>
<gene>
    <name evidence="2" type="ORF">GCM10007112_12840</name>
    <name evidence="1" type="ORF">Vsou_25730</name>
</gene>
<reference evidence="2" key="2">
    <citation type="submission" date="2020-09" db="EMBL/GenBank/DDBJ databases">
        <authorList>
            <person name="Sun Q."/>
            <person name="Ohkuma M."/>
        </authorList>
    </citation>
    <scope>NUCLEOTIDE SEQUENCE</scope>
    <source>
        <strain evidence="2">JCM 11219</strain>
    </source>
</reference>
<dbReference type="Proteomes" id="UP001060771">
    <property type="component" value="Chromosome"/>
</dbReference>